<keyword evidence="1" id="KW-0472">Membrane</keyword>
<dbReference type="AlphaFoldDB" id="A0AAU9U0P0"/>
<sequence length="83" mass="9477">MGTTISVRKSNLEVVDENIYLEQKALLVHVLRDSELPLELASALGPDVQFVLKYVDPGMIFYFYMISTINHFILVLYSVVEVK</sequence>
<dbReference type="Proteomes" id="UP001153954">
    <property type="component" value="Unassembled WGS sequence"/>
</dbReference>
<dbReference type="EMBL" id="CAKOGL010000009">
    <property type="protein sequence ID" value="CAH2090335.1"/>
    <property type="molecule type" value="Genomic_DNA"/>
</dbReference>
<evidence type="ECO:0000313" key="3">
    <source>
        <dbReference type="Proteomes" id="UP001153954"/>
    </source>
</evidence>
<proteinExistence type="predicted"/>
<evidence type="ECO:0000313" key="2">
    <source>
        <dbReference type="EMBL" id="CAH2090335.1"/>
    </source>
</evidence>
<keyword evidence="1" id="KW-1133">Transmembrane helix</keyword>
<accession>A0AAU9U0P0</accession>
<keyword evidence="3" id="KW-1185">Reference proteome</keyword>
<comment type="caution">
    <text evidence="2">The sequence shown here is derived from an EMBL/GenBank/DDBJ whole genome shotgun (WGS) entry which is preliminary data.</text>
</comment>
<name>A0AAU9U0P0_EUPED</name>
<protein>
    <submittedName>
        <fullName evidence="2">Uncharacterized protein</fullName>
    </submittedName>
</protein>
<evidence type="ECO:0000256" key="1">
    <source>
        <dbReference type="SAM" id="Phobius"/>
    </source>
</evidence>
<keyword evidence="1" id="KW-0812">Transmembrane</keyword>
<gene>
    <name evidence="2" type="ORF">EEDITHA_LOCUS6304</name>
</gene>
<organism evidence="2 3">
    <name type="scientific">Euphydryas editha</name>
    <name type="common">Edith's checkerspot</name>
    <dbReference type="NCBI Taxonomy" id="104508"/>
    <lineage>
        <taxon>Eukaryota</taxon>
        <taxon>Metazoa</taxon>
        <taxon>Ecdysozoa</taxon>
        <taxon>Arthropoda</taxon>
        <taxon>Hexapoda</taxon>
        <taxon>Insecta</taxon>
        <taxon>Pterygota</taxon>
        <taxon>Neoptera</taxon>
        <taxon>Endopterygota</taxon>
        <taxon>Lepidoptera</taxon>
        <taxon>Glossata</taxon>
        <taxon>Ditrysia</taxon>
        <taxon>Papilionoidea</taxon>
        <taxon>Nymphalidae</taxon>
        <taxon>Nymphalinae</taxon>
        <taxon>Euphydryas</taxon>
    </lineage>
</organism>
<feature type="transmembrane region" description="Helical" evidence="1">
    <location>
        <begin position="59"/>
        <end position="80"/>
    </location>
</feature>
<reference evidence="2" key="1">
    <citation type="submission" date="2022-03" db="EMBL/GenBank/DDBJ databases">
        <authorList>
            <person name="Tunstrom K."/>
        </authorList>
    </citation>
    <scope>NUCLEOTIDE SEQUENCE</scope>
</reference>